<dbReference type="eggNOG" id="ENOG503015J">
    <property type="taxonomic scope" value="Bacteria"/>
</dbReference>
<reference evidence="2 3" key="1">
    <citation type="journal article" date="2012" name="J. Bacteriol.">
        <title>Draft Genome Sequence of Agrobacterium albertimagni Strain AOL15.</title>
        <authorList>
            <person name="Trimble W.L."/>
            <person name="Phung le T."/>
            <person name="Meyer F."/>
            <person name="Gilbert J.A."/>
            <person name="Silver S."/>
        </authorList>
    </citation>
    <scope>NUCLEOTIDE SEQUENCE [LARGE SCALE GENOMIC DNA]</scope>
    <source>
        <strain evidence="2 3">AOL15</strain>
    </source>
</reference>
<evidence type="ECO:0000313" key="3">
    <source>
        <dbReference type="Proteomes" id="UP000007123"/>
    </source>
</evidence>
<dbReference type="InterPro" id="IPR046192">
    <property type="entry name" value="DUF6220"/>
</dbReference>
<proteinExistence type="predicted"/>
<keyword evidence="1" id="KW-0812">Transmembrane</keyword>
<evidence type="ECO:0000256" key="1">
    <source>
        <dbReference type="SAM" id="Phobius"/>
    </source>
</evidence>
<dbReference type="RefSeq" id="WP_006725566.1">
    <property type="nucleotide sequence ID" value="NZ_ALJF01000006.1"/>
</dbReference>
<comment type="caution">
    <text evidence="2">The sequence shown here is derived from an EMBL/GenBank/DDBJ whole genome shotgun (WGS) entry which is preliminary data.</text>
</comment>
<feature type="transmembrane region" description="Helical" evidence="1">
    <location>
        <begin position="46"/>
        <end position="64"/>
    </location>
</feature>
<sequence>MSAAVTRTPFPVFVFRGLAIVVLAGVAGQFLLAGMTVFGAGTGWELHAATGGALGLPVLALFLLSLSQAARGYRRIGTLLFAAYLLQIALAAVGDALPMLGALHPVNGMLMGLITVRLVGRAAP</sequence>
<keyword evidence="3" id="KW-1185">Reference proteome</keyword>
<gene>
    <name evidence="2" type="ORF">QWE_07861</name>
</gene>
<dbReference type="EMBL" id="ALJF01000006">
    <property type="protein sequence ID" value="EKF59995.1"/>
    <property type="molecule type" value="Genomic_DNA"/>
</dbReference>
<dbReference type="STRING" id="1156935.QWE_07861"/>
<evidence type="ECO:0000313" key="2">
    <source>
        <dbReference type="EMBL" id="EKF59995.1"/>
    </source>
</evidence>
<feature type="transmembrane region" description="Helical" evidence="1">
    <location>
        <begin position="76"/>
        <end position="93"/>
    </location>
</feature>
<organism evidence="2 3">
    <name type="scientific">Agrobacterium albertimagni AOL15</name>
    <dbReference type="NCBI Taxonomy" id="1156935"/>
    <lineage>
        <taxon>Bacteria</taxon>
        <taxon>Pseudomonadati</taxon>
        <taxon>Pseudomonadota</taxon>
        <taxon>Alphaproteobacteria</taxon>
        <taxon>Hyphomicrobiales</taxon>
        <taxon>Rhizobiaceae</taxon>
        <taxon>Rhizobium/Agrobacterium group</taxon>
        <taxon>Agrobacterium</taxon>
    </lineage>
</organism>
<protein>
    <submittedName>
        <fullName evidence="2">Uncharacterized protein</fullName>
    </submittedName>
</protein>
<dbReference type="Proteomes" id="UP000007123">
    <property type="component" value="Unassembled WGS sequence"/>
</dbReference>
<dbReference type="OrthoDB" id="8387646at2"/>
<keyword evidence="1" id="KW-0472">Membrane</keyword>
<accession>K2Q485</accession>
<dbReference type="Pfam" id="PF19728">
    <property type="entry name" value="DUF6220"/>
    <property type="match status" value="1"/>
</dbReference>
<feature type="transmembrane region" description="Helical" evidence="1">
    <location>
        <begin position="12"/>
        <end position="40"/>
    </location>
</feature>
<dbReference type="PATRIC" id="fig|1156935.5.peg.1580"/>
<dbReference type="AlphaFoldDB" id="K2Q485"/>
<keyword evidence="1" id="KW-1133">Transmembrane helix</keyword>
<name>K2Q485_9HYPH</name>